<gene>
    <name evidence="2" type="ORF">H8Z82_16535</name>
</gene>
<name>A0ABR7IMG5_9FIRM</name>
<keyword evidence="3" id="KW-1185">Reference proteome</keyword>
<feature type="signal peptide" evidence="1">
    <location>
        <begin position="1"/>
        <end position="24"/>
    </location>
</feature>
<evidence type="ECO:0000256" key="1">
    <source>
        <dbReference type="SAM" id="SignalP"/>
    </source>
</evidence>
<dbReference type="Proteomes" id="UP000649826">
    <property type="component" value="Unassembled WGS sequence"/>
</dbReference>
<evidence type="ECO:0008006" key="4">
    <source>
        <dbReference type="Google" id="ProtNLM"/>
    </source>
</evidence>
<protein>
    <recommendedName>
        <fullName evidence="4">MBG domain-containing protein</fullName>
    </recommendedName>
</protein>
<proteinExistence type="predicted"/>
<sequence length="1246" mass="132412">MAKKTLSMSLVVAMLATSNVPVWAAEFSDGTDVAVATEAPATFADEADAPVVEDATVDTAAATAVSVDAKIKEFGWDTPATVDLKGFTAGALTATDNINYIWKVNGLEVASGTVAATSTTLKALAYKPVKGDCGGELQLSLSYTDPDNEDSDKNFTWESNKVTVSKHDINKDNITVTMKAAGPIYDGKNHNDAKEWVDNYDNLVKAGYDVSVITDKDFVNADSKITAKVTPKDTTYYQGEVTSATTASIAQSKDTNKLKVEYVGSGYTYTGSEIALKASDFKLTDTLSGEVLDSSKYIDLAASTGAKATNAGEYEAIITTKDLVNYTTTAQSVTAGNKWKIEKADLSKCTVFLGEISEQATPILASDLKNINVSDGTHTLYNDAISASDFVIGNVQANTGSVGTYTATVQTKANSTNFTGTTTTATFRVVRNALSIAEFKGTTTNPGYAKATENYTGEAITKDTKKLGDLVILDNGKEVKLTAGVDYDPTFVYSNNTNAGTASFTVTGKGSFEGSKLVVSFPIKAAHVTNNGEMVSNKVGFVEDSTRKASDYKSGITVNVKAENDDKKAFTLVEGTDYKVDYSYKETTGNVLGNHIVVKITLLNNNFGAKGTEYSEDVALTKKQISSVTVTPVQSSYTYTGAAIVPELIVKDGETELSKGEDYVIKSVSNNKNVGTATIVIAGATNSDYDVDSTAKATFTITAANTSDLVVNVDDQSYDGTKKKPTLADDIEIKLNGVAIADKFIVSYPTSAEANRQVGTGTLTLTPDNGNKNFTGTKEVSFNIVGKKLTVTNDVLQVYKADGTKDTNTAFTYDGTAHTYAKAVATIFDGSKKLVEGTDYEIKYFHNVSGTGDDATGTAYVAVVGKGNYAGDGNKNITDENGKTVNCIARKEFTINRLQLVKQCVAIKDAEYAEGLPVKPQVTVTYGGSVLTEGTDYKLDIPTVTTITSKEYKATVTGKNGYYESVANLSWKVTKKDLANCDVTATKDASGTLSVTVMNGSVKVPAEKYVAKENADGTVTVTPAKDSKYYTGSKTVALAGDKTKVGTPVISSVKVVGNKATVILSGEADGASGYDYVISKANDTTTARVDVTKNQVKTTGDFNYVQQGTYYAYCHAWTRDAEGKKVFGGWSNIYPFSVSAITPAQPVITSVKASGTTVTVTYTKAANAEGYDVVLGSAAKKVNGEYRPVEYGTLVKKNIKGNVVTATFKNVKKGSYYAGLHAFNKTSEDGKKVFSQWSNVKKVTVK</sequence>
<feature type="chain" id="PRO_5046541211" description="MBG domain-containing protein" evidence="1">
    <location>
        <begin position="25"/>
        <end position="1246"/>
    </location>
</feature>
<reference evidence="2 3" key="1">
    <citation type="submission" date="2020-08" db="EMBL/GenBank/DDBJ databases">
        <title>Genome public.</title>
        <authorList>
            <person name="Liu C."/>
            <person name="Sun Q."/>
        </authorList>
    </citation>
    <scope>NUCLEOTIDE SEQUENCE [LARGE SCALE GENOMIC DNA]</scope>
    <source>
        <strain evidence="2 3">M29</strain>
    </source>
</reference>
<dbReference type="EMBL" id="JACOQG010000061">
    <property type="protein sequence ID" value="MBC5781216.1"/>
    <property type="molecule type" value="Genomic_DNA"/>
</dbReference>
<evidence type="ECO:0000313" key="2">
    <source>
        <dbReference type="EMBL" id="MBC5781216.1"/>
    </source>
</evidence>
<keyword evidence="1" id="KW-0732">Signal</keyword>
<comment type="caution">
    <text evidence="2">The sequence shown here is derived from an EMBL/GenBank/DDBJ whole genome shotgun (WGS) entry which is preliminary data.</text>
</comment>
<dbReference type="RefSeq" id="WP_186995729.1">
    <property type="nucleotide sequence ID" value="NZ_JACOQG010000061.1"/>
</dbReference>
<organism evidence="2 3">
    <name type="scientific">Blautia difficilis</name>
    <dbReference type="NCBI Taxonomy" id="2763027"/>
    <lineage>
        <taxon>Bacteria</taxon>
        <taxon>Bacillati</taxon>
        <taxon>Bacillota</taxon>
        <taxon>Clostridia</taxon>
        <taxon>Lachnospirales</taxon>
        <taxon>Lachnospiraceae</taxon>
        <taxon>Blautia</taxon>
    </lineage>
</organism>
<evidence type="ECO:0000313" key="3">
    <source>
        <dbReference type="Proteomes" id="UP000649826"/>
    </source>
</evidence>
<accession>A0ABR7IMG5</accession>